<reference evidence="1" key="2">
    <citation type="submission" date="2025-09" db="UniProtKB">
        <authorList>
            <consortium name="Ensembl"/>
        </authorList>
    </citation>
    <scope>IDENTIFICATION</scope>
</reference>
<reference evidence="1" key="1">
    <citation type="submission" date="2025-08" db="UniProtKB">
        <authorList>
            <consortium name="Ensembl"/>
        </authorList>
    </citation>
    <scope>IDENTIFICATION</scope>
</reference>
<dbReference type="Ensembl" id="ENSBOBT00000006522.1">
    <property type="protein sequence ID" value="ENSBOBP00000006354.1"/>
    <property type="gene ID" value="ENSBOBG00000004184.1"/>
</dbReference>
<protein>
    <submittedName>
        <fullName evidence="1">Uncharacterized protein</fullName>
    </submittedName>
</protein>
<keyword evidence="2" id="KW-1185">Reference proteome</keyword>
<name>A0A8C0IA43_BUBBB</name>
<sequence>MAEPSGNELASAAAKGDLVQLTNFGQNHYFNRGSPSMSNGLRVC</sequence>
<evidence type="ECO:0000313" key="2">
    <source>
        <dbReference type="Proteomes" id="UP000694567"/>
    </source>
</evidence>
<organism evidence="1 2">
    <name type="scientific">Bubo bubo</name>
    <name type="common">Eurasian eagle-owl</name>
    <name type="synonym">Strix bubo</name>
    <dbReference type="NCBI Taxonomy" id="30461"/>
    <lineage>
        <taxon>Eukaryota</taxon>
        <taxon>Metazoa</taxon>
        <taxon>Chordata</taxon>
        <taxon>Craniata</taxon>
        <taxon>Vertebrata</taxon>
        <taxon>Euteleostomi</taxon>
        <taxon>Archelosauria</taxon>
        <taxon>Archosauria</taxon>
        <taxon>Dinosauria</taxon>
        <taxon>Saurischia</taxon>
        <taxon>Theropoda</taxon>
        <taxon>Coelurosauria</taxon>
        <taxon>Aves</taxon>
        <taxon>Neognathae</taxon>
        <taxon>Neoaves</taxon>
        <taxon>Telluraves</taxon>
        <taxon>Strigiformes</taxon>
        <taxon>Strigidae</taxon>
        <taxon>Bubo</taxon>
    </lineage>
</organism>
<proteinExistence type="predicted"/>
<dbReference type="AlphaFoldDB" id="A0A8C0IA43"/>
<accession>A0A8C0IA43</accession>
<evidence type="ECO:0000313" key="1">
    <source>
        <dbReference type="Ensembl" id="ENSBOBP00000006354.1"/>
    </source>
</evidence>
<dbReference type="Proteomes" id="UP000694567">
    <property type="component" value="Unplaced"/>
</dbReference>